<dbReference type="AlphaFoldDB" id="A0A811KWP7"/>
<keyword evidence="2" id="KW-1185">Reference proteome</keyword>
<name>A0A811KWP7_9BILA</name>
<organism evidence="1 2">
    <name type="scientific">Bursaphelenchus okinawaensis</name>
    <dbReference type="NCBI Taxonomy" id="465554"/>
    <lineage>
        <taxon>Eukaryota</taxon>
        <taxon>Metazoa</taxon>
        <taxon>Ecdysozoa</taxon>
        <taxon>Nematoda</taxon>
        <taxon>Chromadorea</taxon>
        <taxon>Rhabditida</taxon>
        <taxon>Tylenchina</taxon>
        <taxon>Tylenchomorpha</taxon>
        <taxon>Aphelenchoidea</taxon>
        <taxon>Aphelenchoididae</taxon>
        <taxon>Bursaphelenchus</taxon>
    </lineage>
</organism>
<comment type="caution">
    <text evidence="1">The sequence shown here is derived from an EMBL/GenBank/DDBJ whole genome shotgun (WGS) entry which is preliminary data.</text>
</comment>
<dbReference type="Proteomes" id="UP000783686">
    <property type="component" value="Unassembled WGS sequence"/>
</dbReference>
<proteinExistence type="predicted"/>
<dbReference type="EMBL" id="CAJFDH010000004">
    <property type="protein sequence ID" value="CAD5219874.1"/>
    <property type="molecule type" value="Genomic_DNA"/>
</dbReference>
<evidence type="ECO:0000313" key="2">
    <source>
        <dbReference type="Proteomes" id="UP000614601"/>
    </source>
</evidence>
<evidence type="ECO:0000313" key="1">
    <source>
        <dbReference type="EMBL" id="CAD5219874.1"/>
    </source>
</evidence>
<dbReference type="EMBL" id="CAJFCW020000004">
    <property type="protein sequence ID" value="CAG9112987.1"/>
    <property type="molecule type" value="Genomic_DNA"/>
</dbReference>
<dbReference type="Proteomes" id="UP000614601">
    <property type="component" value="Unassembled WGS sequence"/>
</dbReference>
<sequence length="258" mass="29313">MVTLTIEEQHNLFSICAPYKNCLKARLVNPVEIDGQLRTINATMKCEIWKKIHAKFIAKHPRLNKCTVKEIQVYYGCWKQKQKMLLNRLSRGETLYDSELDALKASGIDVEKFKSNSVRDGSSPIVIDNPVEGIPMNDTESASTVTEYSIEQPMVSKQEIDEFPSSSINDDPLHFRSLLNDAISNNDLIGNTPPLFGNSIPGYSRPLTITDALSIVDFCQNKDLKFEMTSDNLVFRPRRTEEDQNINIPIQLFKELSK</sequence>
<accession>A0A811KWP7</accession>
<reference evidence="1" key="1">
    <citation type="submission" date="2020-09" db="EMBL/GenBank/DDBJ databases">
        <authorList>
            <person name="Kikuchi T."/>
        </authorList>
    </citation>
    <scope>NUCLEOTIDE SEQUENCE</scope>
    <source>
        <strain evidence="1">SH1</strain>
    </source>
</reference>
<gene>
    <name evidence="1" type="ORF">BOKJ2_LOCUS8662</name>
</gene>
<protein>
    <submittedName>
        <fullName evidence="1">Uncharacterized protein</fullName>
    </submittedName>
</protein>
<dbReference type="OrthoDB" id="10349313at2759"/>